<dbReference type="SMART" id="SM00355">
    <property type="entry name" value="ZnF_C2H2"/>
    <property type="match status" value="2"/>
</dbReference>
<evidence type="ECO:0000256" key="3">
    <source>
        <dbReference type="ARBA" id="ARBA00022737"/>
    </source>
</evidence>
<evidence type="ECO:0000259" key="8">
    <source>
        <dbReference type="PROSITE" id="PS50157"/>
    </source>
</evidence>
<dbReference type="GO" id="GO:0000981">
    <property type="term" value="F:DNA-binding transcription factor activity, RNA polymerase II-specific"/>
    <property type="evidence" value="ECO:0007669"/>
    <property type="project" value="TreeGrafter"/>
</dbReference>
<comment type="caution">
    <text evidence="9">The sequence shown here is derived from an EMBL/GenBank/DDBJ whole genome shotgun (WGS) entry which is preliminary data.</text>
</comment>
<organism evidence="9 10">
    <name type="scientific">Leiothrix lutea</name>
    <name type="common">Red-billed leiothrix</name>
    <name type="synonym">Sylvia lutea</name>
    <dbReference type="NCBI Taxonomy" id="36275"/>
    <lineage>
        <taxon>Eukaryota</taxon>
        <taxon>Metazoa</taxon>
        <taxon>Chordata</taxon>
        <taxon>Craniata</taxon>
        <taxon>Vertebrata</taxon>
        <taxon>Euteleostomi</taxon>
        <taxon>Archelosauria</taxon>
        <taxon>Archosauria</taxon>
        <taxon>Dinosauria</taxon>
        <taxon>Saurischia</taxon>
        <taxon>Theropoda</taxon>
        <taxon>Coelurosauria</taxon>
        <taxon>Aves</taxon>
        <taxon>Neognathae</taxon>
        <taxon>Neoaves</taxon>
        <taxon>Telluraves</taxon>
        <taxon>Australaves</taxon>
        <taxon>Passeriformes</taxon>
        <taxon>Sylvioidea</taxon>
        <taxon>Leiothrichidae</taxon>
        <taxon>Leiothrix</taxon>
    </lineage>
</organism>
<name>A0A7L2A822_LEILU</name>
<evidence type="ECO:0000256" key="6">
    <source>
        <dbReference type="ARBA" id="ARBA00023242"/>
    </source>
</evidence>
<evidence type="ECO:0000256" key="5">
    <source>
        <dbReference type="ARBA" id="ARBA00022833"/>
    </source>
</evidence>
<dbReference type="Proteomes" id="UP000524007">
    <property type="component" value="Unassembled WGS sequence"/>
</dbReference>
<evidence type="ECO:0000313" key="10">
    <source>
        <dbReference type="Proteomes" id="UP000524007"/>
    </source>
</evidence>
<dbReference type="AlphaFoldDB" id="A0A7L2A822"/>
<gene>
    <name evidence="9" type="primary">Znf865</name>
    <name evidence="9" type="ORF">LEILUT_R15329</name>
</gene>
<evidence type="ECO:0000313" key="9">
    <source>
        <dbReference type="EMBL" id="NXP43311.1"/>
    </source>
</evidence>
<dbReference type="InterPro" id="IPR013087">
    <property type="entry name" value="Znf_C2H2_type"/>
</dbReference>
<evidence type="ECO:0000256" key="1">
    <source>
        <dbReference type="ARBA" id="ARBA00004123"/>
    </source>
</evidence>
<keyword evidence="10" id="KW-1185">Reference proteome</keyword>
<proteinExistence type="predicted"/>
<dbReference type="SUPFAM" id="SSF57667">
    <property type="entry name" value="beta-beta-alpha zinc fingers"/>
    <property type="match status" value="1"/>
</dbReference>
<protein>
    <submittedName>
        <fullName evidence="9">ZN865 protein</fullName>
    </submittedName>
</protein>
<evidence type="ECO:0000256" key="2">
    <source>
        <dbReference type="ARBA" id="ARBA00022723"/>
    </source>
</evidence>
<dbReference type="FunFam" id="3.30.160.60:FF:001498">
    <property type="entry name" value="Zinc finger protein 404"/>
    <property type="match status" value="1"/>
</dbReference>
<dbReference type="PROSITE" id="PS50157">
    <property type="entry name" value="ZINC_FINGER_C2H2_2"/>
    <property type="match status" value="2"/>
</dbReference>
<dbReference type="PANTHER" id="PTHR23235">
    <property type="entry name" value="KRUEPPEL-LIKE TRANSCRIPTION FACTOR"/>
    <property type="match status" value="1"/>
</dbReference>
<dbReference type="InterPro" id="IPR036236">
    <property type="entry name" value="Znf_C2H2_sf"/>
</dbReference>
<keyword evidence="6" id="KW-0539">Nucleus</keyword>
<keyword evidence="3" id="KW-0677">Repeat</keyword>
<keyword evidence="4 7" id="KW-0863">Zinc-finger</keyword>
<evidence type="ECO:0000256" key="4">
    <source>
        <dbReference type="ARBA" id="ARBA00022771"/>
    </source>
</evidence>
<feature type="domain" description="C2H2-type" evidence="8">
    <location>
        <begin position="5"/>
        <end position="32"/>
    </location>
</feature>
<dbReference type="PROSITE" id="PS00028">
    <property type="entry name" value="ZINC_FINGER_C2H2_1"/>
    <property type="match status" value="2"/>
</dbReference>
<dbReference type="GO" id="GO:0005634">
    <property type="term" value="C:nucleus"/>
    <property type="evidence" value="ECO:0007669"/>
    <property type="project" value="UniProtKB-SubCell"/>
</dbReference>
<keyword evidence="2" id="KW-0479">Metal-binding</keyword>
<keyword evidence="5" id="KW-0862">Zinc</keyword>
<dbReference type="FunFam" id="3.30.160.60:FF:000690">
    <property type="entry name" value="Zinc finger protein 354C"/>
    <property type="match status" value="1"/>
</dbReference>
<accession>A0A7L2A822</accession>
<evidence type="ECO:0000256" key="7">
    <source>
        <dbReference type="PROSITE-ProRule" id="PRU00042"/>
    </source>
</evidence>
<sequence length="59" mass="6477">SEGPLSCPLCWKAFKKPSHLAQHQIIHTGEKPFACAACGRAFNRRESLTRHAKTHAGPP</sequence>
<dbReference type="GO" id="GO:0008270">
    <property type="term" value="F:zinc ion binding"/>
    <property type="evidence" value="ECO:0007669"/>
    <property type="project" value="UniProtKB-KW"/>
</dbReference>
<dbReference type="Gene3D" id="3.30.160.60">
    <property type="entry name" value="Classic Zinc Finger"/>
    <property type="match status" value="2"/>
</dbReference>
<reference evidence="9 10" key="1">
    <citation type="submission" date="2019-09" db="EMBL/GenBank/DDBJ databases">
        <title>Bird 10,000 Genomes (B10K) Project - Family phase.</title>
        <authorList>
            <person name="Zhang G."/>
        </authorList>
    </citation>
    <scope>NUCLEOTIDE SEQUENCE [LARGE SCALE GENOMIC DNA]</scope>
    <source>
        <strain evidence="9">B10K-DU-002-43</strain>
        <tissue evidence="9">Muscle</tissue>
    </source>
</reference>
<dbReference type="Pfam" id="PF00096">
    <property type="entry name" value="zf-C2H2"/>
    <property type="match status" value="2"/>
</dbReference>
<dbReference type="EMBL" id="VXBY01013436">
    <property type="protein sequence ID" value="NXP43311.1"/>
    <property type="molecule type" value="Genomic_DNA"/>
</dbReference>
<comment type="subcellular location">
    <subcellularLocation>
        <location evidence="1">Nucleus</location>
    </subcellularLocation>
</comment>
<feature type="non-terminal residue" evidence="9">
    <location>
        <position position="59"/>
    </location>
</feature>
<dbReference type="PANTHER" id="PTHR23235:SF142">
    <property type="entry name" value="ZINC FINGER PROTEIN 384"/>
    <property type="match status" value="1"/>
</dbReference>
<dbReference type="GO" id="GO:0000978">
    <property type="term" value="F:RNA polymerase II cis-regulatory region sequence-specific DNA binding"/>
    <property type="evidence" value="ECO:0007669"/>
    <property type="project" value="TreeGrafter"/>
</dbReference>
<feature type="domain" description="C2H2-type" evidence="8">
    <location>
        <begin position="33"/>
        <end position="59"/>
    </location>
</feature>
<feature type="non-terminal residue" evidence="9">
    <location>
        <position position="1"/>
    </location>
</feature>